<dbReference type="InterPro" id="IPR008408">
    <property type="entry name" value="BASP1"/>
</dbReference>
<name>A0A8D0YMF0_PIG</name>
<feature type="region of interest" description="Disordered" evidence="4">
    <location>
        <begin position="1"/>
        <end position="107"/>
    </location>
</feature>
<keyword evidence="3" id="KW-0449">Lipoprotein</keyword>
<feature type="compositionally biased region" description="Basic residues" evidence="4">
    <location>
        <begin position="1"/>
        <end position="11"/>
    </location>
</feature>
<sequence length="107" mass="11270">MGGKLSKKKKGYNVNDEKAKDKDKKAEGAWTEEEGTRKENETQAAALKSNDAPASDTKPGSFKAALSSKETPAVTEAPSFTAKAQTPAAPADEVKLAETPAANFDQT</sequence>
<organism evidence="5 6">
    <name type="scientific">Sus scrofa</name>
    <name type="common">Pig</name>
    <dbReference type="NCBI Taxonomy" id="9823"/>
    <lineage>
        <taxon>Eukaryota</taxon>
        <taxon>Metazoa</taxon>
        <taxon>Chordata</taxon>
        <taxon>Craniata</taxon>
        <taxon>Vertebrata</taxon>
        <taxon>Euteleostomi</taxon>
        <taxon>Mammalia</taxon>
        <taxon>Eutheria</taxon>
        <taxon>Laurasiatheria</taxon>
        <taxon>Artiodactyla</taxon>
        <taxon>Suina</taxon>
        <taxon>Suidae</taxon>
        <taxon>Sus</taxon>
    </lineage>
</organism>
<reference evidence="5" key="1">
    <citation type="submission" date="2025-08" db="UniProtKB">
        <authorList>
            <consortium name="Ensembl"/>
        </authorList>
    </citation>
    <scope>IDENTIFICATION</scope>
</reference>
<dbReference type="Pfam" id="PF05466">
    <property type="entry name" value="BASP1"/>
    <property type="match status" value="2"/>
</dbReference>
<evidence type="ECO:0000256" key="4">
    <source>
        <dbReference type="SAM" id="MobiDB-lite"/>
    </source>
</evidence>
<evidence type="ECO:0000313" key="5">
    <source>
        <dbReference type="Ensembl" id="ENSSSCP00035003105.1"/>
    </source>
</evidence>
<dbReference type="AlphaFoldDB" id="A0A8D0YMF0"/>
<dbReference type="PANTHER" id="PTHR23212">
    <property type="entry name" value="BRAIN ACID SOLUBLE PROTEIN 1"/>
    <property type="match status" value="1"/>
</dbReference>
<protein>
    <recommendedName>
        <fullName evidence="7">Brain acid soluble protein 1</fullName>
    </recommendedName>
</protein>
<feature type="compositionally biased region" description="Basic and acidic residues" evidence="4">
    <location>
        <begin position="15"/>
        <end position="27"/>
    </location>
</feature>
<proteinExistence type="inferred from homology"/>
<dbReference type="PANTHER" id="PTHR23212:SF0">
    <property type="entry name" value="BRAIN ACID SOLUBLE PROTEIN 1"/>
    <property type="match status" value="1"/>
</dbReference>
<keyword evidence="2" id="KW-0519">Myristate</keyword>
<evidence type="ECO:0000256" key="3">
    <source>
        <dbReference type="ARBA" id="ARBA00023288"/>
    </source>
</evidence>
<dbReference type="Ensembl" id="ENSSSCT00035009218.1">
    <property type="protein sequence ID" value="ENSSSCP00035003105.1"/>
    <property type="gene ID" value="ENSSSCG00035007408.1"/>
</dbReference>
<evidence type="ECO:0000256" key="2">
    <source>
        <dbReference type="ARBA" id="ARBA00022707"/>
    </source>
</evidence>
<evidence type="ECO:0008006" key="7">
    <source>
        <dbReference type="Google" id="ProtNLM"/>
    </source>
</evidence>
<comment type="similarity">
    <text evidence="1">Belongs to the BASP1 family.</text>
</comment>
<evidence type="ECO:0000313" key="6">
    <source>
        <dbReference type="Proteomes" id="UP000694720"/>
    </source>
</evidence>
<accession>A0A8D0YMF0</accession>
<dbReference type="Proteomes" id="UP000694720">
    <property type="component" value="Unplaced"/>
</dbReference>
<evidence type="ECO:0000256" key="1">
    <source>
        <dbReference type="ARBA" id="ARBA00010268"/>
    </source>
</evidence>